<evidence type="ECO:0000313" key="2">
    <source>
        <dbReference type="EMBL" id="SDC33420.1"/>
    </source>
</evidence>
<dbReference type="OrthoDB" id="983143at2"/>
<evidence type="ECO:0000313" key="3">
    <source>
        <dbReference type="Proteomes" id="UP000199452"/>
    </source>
</evidence>
<dbReference type="STRING" id="1640674.SAMN05216323_102631"/>
<dbReference type="RefSeq" id="WP_092437908.1">
    <property type="nucleotide sequence ID" value="NZ_FMYP01000026.1"/>
</dbReference>
<dbReference type="Proteomes" id="UP000199452">
    <property type="component" value="Unassembled WGS sequence"/>
</dbReference>
<keyword evidence="1" id="KW-0732">Signal</keyword>
<keyword evidence="3" id="KW-1185">Reference proteome</keyword>
<dbReference type="AlphaFoldDB" id="A0A1G6KQU3"/>
<dbReference type="InterPro" id="IPR008969">
    <property type="entry name" value="CarboxyPept-like_regulatory"/>
</dbReference>
<proteinExistence type="predicted"/>
<evidence type="ECO:0008006" key="4">
    <source>
        <dbReference type="Google" id="ProtNLM"/>
    </source>
</evidence>
<protein>
    <recommendedName>
        <fullName evidence="4">CarboxypepD_reg-like domain-containing protein</fullName>
    </recommendedName>
</protein>
<name>A0A1G6KQU3_9BACT</name>
<organism evidence="2 3">
    <name type="scientific">Williamwhitmania taraxaci</name>
    <dbReference type="NCBI Taxonomy" id="1640674"/>
    <lineage>
        <taxon>Bacteria</taxon>
        <taxon>Pseudomonadati</taxon>
        <taxon>Bacteroidota</taxon>
        <taxon>Bacteroidia</taxon>
        <taxon>Bacteroidales</taxon>
        <taxon>Williamwhitmaniaceae</taxon>
        <taxon>Williamwhitmania</taxon>
    </lineage>
</organism>
<feature type="signal peptide" evidence="1">
    <location>
        <begin position="1"/>
        <end position="26"/>
    </location>
</feature>
<reference evidence="2 3" key="1">
    <citation type="submission" date="2016-09" db="EMBL/GenBank/DDBJ databases">
        <authorList>
            <person name="Capua I."/>
            <person name="De Benedictis P."/>
            <person name="Joannis T."/>
            <person name="Lombin L.H."/>
            <person name="Cattoli G."/>
        </authorList>
    </citation>
    <scope>NUCLEOTIDE SEQUENCE [LARGE SCALE GENOMIC DNA]</scope>
    <source>
        <strain evidence="2 3">A7P-90m</strain>
    </source>
</reference>
<accession>A0A1G6KQU3</accession>
<gene>
    <name evidence="2" type="ORF">SAMN05216323_102631</name>
</gene>
<feature type="chain" id="PRO_5011786630" description="CarboxypepD_reg-like domain-containing protein" evidence="1">
    <location>
        <begin position="27"/>
        <end position="260"/>
    </location>
</feature>
<sequence>MTYFYIKKVRQYSFLLLLLCFGVFEASGATAPKSDSVRVITGKVVSLKDGEPIAFAHIVNLTRGYGATTDNFGLFRIGVGDNDSVYISSIGYSHLRMQLFLGVMSDTMRVPFYLAPISYEIEAVVARRWRDYTDFKRDFLALKLPDTKTQRLSAYLSSMSQELYLGTPKSAGVGFGEDWYHQQKRKLNEHLAATGRIRLAEEKLNPATIMREVHCSEMNACAFLLWLKADTEYVITARDYDLLAYVKVKYEVWCKVFNKC</sequence>
<dbReference type="SUPFAM" id="SSF49464">
    <property type="entry name" value="Carboxypeptidase regulatory domain-like"/>
    <property type="match status" value="1"/>
</dbReference>
<evidence type="ECO:0000256" key="1">
    <source>
        <dbReference type="SAM" id="SignalP"/>
    </source>
</evidence>
<dbReference type="EMBL" id="FMYP01000026">
    <property type="protein sequence ID" value="SDC33420.1"/>
    <property type="molecule type" value="Genomic_DNA"/>
</dbReference>